<dbReference type="Gene3D" id="1.10.357.10">
    <property type="entry name" value="Tetracycline Repressor, domain 2"/>
    <property type="match status" value="1"/>
</dbReference>
<keyword evidence="1" id="KW-0805">Transcription regulation</keyword>
<dbReference type="RefSeq" id="WP_344855209.1">
    <property type="nucleotide sequence ID" value="NZ_BAAAZN010000001.1"/>
</dbReference>
<keyword evidence="7" id="KW-1185">Reference proteome</keyword>
<keyword evidence="2 4" id="KW-0238">DNA-binding</keyword>
<feature type="domain" description="HTH tetR-type" evidence="5">
    <location>
        <begin position="12"/>
        <end position="72"/>
    </location>
</feature>
<dbReference type="SUPFAM" id="SSF46689">
    <property type="entry name" value="Homeodomain-like"/>
    <property type="match status" value="1"/>
</dbReference>
<dbReference type="PROSITE" id="PS50977">
    <property type="entry name" value="HTH_TETR_2"/>
    <property type="match status" value="1"/>
</dbReference>
<keyword evidence="3" id="KW-0804">Transcription</keyword>
<dbReference type="PRINTS" id="PR00455">
    <property type="entry name" value="HTHTETR"/>
</dbReference>
<dbReference type="InterPro" id="IPR009057">
    <property type="entry name" value="Homeodomain-like_sf"/>
</dbReference>
<gene>
    <name evidence="6" type="ORF">GCM10022222_07320</name>
</gene>
<evidence type="ECO:0000313" key="7">
    <source>
        <dbReference type="Proteomes" id="UP001500689"/>
    </source>
</evidence>
<dbReference type="Proteomes" id="UP001500689">
    <property type="component" value="Unassembled WGS sequence"/>
</dbReference>
<protein>
    <submittedName>
        <fullName evidence="6">TetR/AcrR family transcriptional regulator</fullName>
    </submittedName>
</protein>
<reference evidence="7" key="1">
    <citation type="journal article" date="2019" name="Int. J. Syst. Evol. Microbiol.">
        <title>The Global Catalogue of Microorganisms (GCM) 10K type strain sequencing project: providing services to taxonomists for standard genome sequencing and annotation.</title>
        <authorList>
            <consortium name="The Broad Institute Genomics Platform"/>
            <consortium name="The Broad Institute Genome Sequencing Center for Infectious Disease"/>
            <person name="Wu L."/>
            <person name="Ma J."/>
        </authorList>
    </citation>
    <scope>NUCLEOTIDE SEQUENCE [LARGE SCALE GENOMIC DNA]</scope>
    <source>
        <strain evidence="7">JCM 16898</strain>
    </source>
</reference>
<comment type="caution">
    <text evidence="6">The sequence shown here is derived from an EMBL/GenBank/DDBJ whole genome shotgun (WGS) entry which is preliminary data.</text>
</comment>
<dbReference type="InterPro" id="IPR050109">
    <property type="entry name" value="HTH-type_TetR-like_transc_reg"/>
</dbReference>
<dbReference type="PANTHER" id="PTHR30055:SF238">
    <property type="entry name" value="MYCOFACTOCIN BIOSYNTHESIS TRANSCRIPTIONAL REGULATOR MFTR-RELATED"/>
    <property type="match status" value="1"/>
</dbReference>
<name>A0ABP6V3W1_9PSEU</name>
<evidence type="ECO:0000256" key="3">
    <source>
        <dbReference type="ARBA" id="ARBA00023163"/>
    </source>
</evidence>
<dbReference type="InterPro" id="IPR001647">
    <property type="entry name" value="HTH_TetR"/>
</dbReference>
<feature type="DNA-binding region" description="H-T-H motif" evidence="4">
    <location>
        <begin position="35"/>
        <end position="54"/>
    </location>
</feature>
<evidence type="ECO:0000256" key="1">
    <source>
        <dbReference type="ARBA" id="ARBA00023015"/>
    </source>
</evidence>
<evidence type="ECO:0000313" key="6">
    <source>
        <dbReference type="EMBL" id="GAA3526872.1"/>
    </source>
</evidence>
<sequence length="194" mass="21223">MERNSLNQRRRSQTRLEIATAALALFVRHGYDAVGLDAVAEEAGVSLRTLYRYFPTKDELLSPIVATGTARLADRLAERPAGEPLVEAVERAYDTSSICAGPENVHVLIDLLITVPALRARWLDDLRTVEEALAPVIQDRAHGDLDEDQARCTAAVIVTALRLVLERSARPGSNLSLSAELGHTLHYLRAGAHL</sequence>
<dbReference type="PANTHER" id="PTHR30055">
    <property type="entry name" value="HTH-TYPE TRANSCRIPTIONAL REGULATOR RUTR"/>
    <property type="match status" value="1"/>
</dbReference>
<evidence type="ECO:0000259" key="5">
    <source>
        <dbReference type="PROSITE" id="PS50977"/>
    </source>
</evidence>
<dbReference type="Pfam" id="PF00440">
    <property type="entry name" value="TetR_N"/>
    <property type="match status" value="1"/>
</dbReference>
<proteinExistence type="predicted"/>
<dbReference type="EMBL" id="BAAAZN010000001">
    <property type="protein sequence ID" value="GAA3526872.1"/>
    <property type="molecule type" value="Genomic_DNA"/>
</dbReference>
<accession>A0ABP6V3W1</accession>
<evidence type="ECO:0000256" key="2">
    <source>
        <dbReference type="ARBA" id="ARBA00023125"/>
    </source>
</evidence>
<organism evidence="6 7">
    <name type="scientific">Amycolatopsis ultiminotia</name>
    <dbReference type="NCBI Taxonomy" id="543629"/>
    <lineage>
        <taxon>Bacteria</taxon>
        <taxon>Bacillati</taxon>
        <taxon>Actinomycetota</taxon>
        <taxon>Actinomycetes</taxon>
        <taxon>Pseudonocardiales</taxon>
        <taxon>Pseudonocardiaceae</taxon>
        <taxon>Amycolatopsis</taxon>
    </lineage>
</organism>
<evidence type="ECO:0000256" key="4">
    <source>
        <dbReference type="PROSITE-ProRule" id="PRU00335"/>
    </source>
</evidence>